<keyword evidence="1" id="KW-1133">Transmembrane helix</keyword>
<accession>A0A397RNN5</accession>
<dbReference type="Proteomes" id="UP000266506">
    <property type="component" value="Unassembled WGS sequence"/>
</dbReference>
<dbReference type="AlphaFoldDB" id="A0A397RNN5"/>
<feature type="transmembrane region" description="Helical" evidence="1">
    <location>
        <begin position="66"/>
        <end position="86"/>
    </location>
</feature>
<comment type="caution">
    <text evidence="2">The sequence shown here is derived from an EMBL/GenBank/DDBJ whole genome shotgun (WGS) entry which is preliminary data.</text>
</comment>
<dbReference type="RefSeq" id="WP_119016290.1">
    <property type="nucleotide sequence ID" value="NZ_QXEV01000011.1"/>
</dbReference>
<keyword evidence="1" id="KW-0812">Transmembrane</keyword>
<organism evidence="2 3">
    <name type="scientific">Anaeroplasma bactoclasticum</name>
    <dbReference type="NCBI Taxonomy" id="2088"/>
    <lineage>
        <taxon>Bacteria</taxon>
        <taxon>Bacillati</taxon>
        <taxon>Mycoplasmatota</taxon>
        <taxon>Mollicutes</taxon>
        <taxon>Anaeroplasmatales</taxon>
        <taxon>Anaeroplasmataceae</taxon>
        <taxon>Anaeroplasma</taxon>
    </lineage>
</organism>
<keyword evidence="3" id="KW-1185">Reference proteome</keyword>
<feature type="transmembrane region" description="Helical" evidence="1">
    <location>
        <begin position="98"/>
        <end position="121"/>
    </location>
</feature>
<evidence type="ECO:0000313" key="2">
    <source>
        <dbReference type="EMBL" id="RIA75743.1"/>
    </source>
</evidence>
<dbReference type="InParanoid" id="A0A397RNN5"/>
<keyword evidence="1" id="KW-0472">Membrane</keyword>
<evidence type="ECO:0000313" key="3">
    <source>
        <dbReference type="Proteomes" id="UP000266506"/>
    </source>
</evidence>
<sequence>MDLIAEIIFGILELLDCLGPVCCEIGKMEANPESRKRIKIFIHILLVILIAVLITISLVYRKGIFSIVSVSYLCYVSLSYYLIFFFREIMYRPRVIPYVLWPLRILKYAFAIALIVMANLLLTNPYAKGWLIGGASVALFFYVCIDIHRIARFFQE</sequence>
<proteinExistence type="predicted"/>
<dbReference type="EMBL" id="QXEV01000011">
    <property type="protein sequence ID" value="RIA75743.1"/>
    <property type="molecule type" value="Genomic_DNA"/>
</dbReference>
<gene>
    <name evidence="2" type="ORF">EI71_01150</name>
</gene>
<evidence type="ECO:0000256" key="1">
    <source>
        <dbReference type="SAM" id="Phobius"/>
    </source>
</evidence>
<protein>
    <submittedName>
        <fullName evidence="2">Uncharacterized protein</fullName>
    </submittedName>
</protein>
<feature type="transmembrane region" description="Helical" evidence="1">
    <location>
        <begin position="40"/>
        <end position="60"/>
    </location>
</feature>
<reference evidence="2 3" key="1">
    <citation type="submission" date="2018-08" db="EMBL/GenBank/DDBJ databases">
        <title>Genomic Encyclopedia of Archaeal and Bacterial Type Strains, Phase II (KMG-II): from individual species to whole genera.</title>
        <authorList>
            <person name="Goeker M."/>
        </authorList>
    </citation>
    <scope>NUCLEOTIDE SEQUENCE [LARGE SCALE GENOMIC DNA]</scope>
    <source>
        <strain evidence="2 3">ATCC 27112</strain>
    </source>
</reference>
<name>A0A397RNN5_9MOLU</name>
<feature type="transmembrane region" description="Helical" evidence="1">
    <location>
        <begin position="127"/>
        <end position="145"/>
    </location>
</feature>